<dbReference type="GO" id="GO:0005737">
    <property type="term" value="C:cytoplasm"/>
    <property type="evidence" value="ECO:0007669"/>
    <property type="project" value="UniProtKB-SubCell"/>
</dbReference>
<dbReference type="RefSeq" id="WP_011763925.1">
    <property type="nucleotide sequence ID" value="NC_008702.1"/>
</dbReference>
<evidence type="ECO:0000256" key="3">
    <source>
        <dbReference type="ARBA" id="ARBA00022490"/>
    </source>
</evidence>
<evidence type="ECO:0000256" key="1">
    <source>
        <dbReference type="ARBA" id="ARBA00004496"/>
    </source>
</evidence>
<keyword evidence="5" id="KW-1185">Reference proteome</keyword>
<evidence type="ECO:0008006" key="6">
    <source>
        <dbReference type="Google" id="ProtNLM"/>
    </source>
</evidence>
<dbReference type="PANTHER" id="PTHR38772">
    <property type="match status" value="1"/>
</dbReference>
<evidence type="ECO:0000313" key="4">
    <source>
        <dbReference type="EMBL" id="CAL92807.1"/>
    </source>
</evidence>
<dbReference type="HOGENOM" id="CLU_063050_0_0_4"/>
<organism evidence="4 5">
    <name type="scientific">Azoarcus sp. (strain BH72)</name>
    <dbReference type="NCBI Taxonomy" id="418699"/>
    <lineage>
        <taxon>Bacteria</taxon>
        <taxon>Pseudomonadati</taxon>
        <taxon>Pseudomonadota</taxon>
        <taxon>Betaproteobacteria</taxon>
        <taxon>Rhodocyclales</taxon>
        <taxon>Zoogloeaceae</taxon>
        <taxon>Azoarcus</taxon>
    </lineage>
</organism>
<comment type="subcellular location">
    <subcellularLocation>
        <location evidence="1">Cytoplasm</location>
    </subcellularLocation>
</comment>
<name>A1K1V2_AZOSB</name>
<dbReference type="InterPro" id="IPR007358">
    <property type="entry name" value="Nucleoid_associated_NdpA"/>
</dbReference>
<dbReference type="GO" id="GO:0043590">
    <property type="term" value="C:bacterial nucleoid"/>
    <property type="evidence" value="ECO:0007669"/>
    <property type="project" value="TreeGrafter"/>
</dbReference>
<evidence type="ECO:0000256" key="2">
    <source>
        <dbReference type="ARBA" id="ARBA00009035"/>
    </source>
</evidence>
<gene>
    <name evidence="4" type="ordered locus">azo0190</name>
</gene>
<accession>A1K1V2</accession>
<dbReference type="eggNOG" id="COG3081">
    <property type="taxonomic scope" value="Bacteria"/>
</dbReference>
<dbReference type="EMBL" id="AM406670">
    <property type="protein sequence ID" value="CAL92807.1"/>
    <property type="molecule type" value="Genomic_DNA"/>
</dbReference>
<dbReference type="AlphaFoldDB" id="A1K1V2"/>
<evidence type="ECO:0000313" key="5">
    <source>
        <dbReference type="Proteomes" id="UP000002588"/>
    </source>
</evidence>
<sequence length="339" mass="37349">MSTDQIITQLLIHRLVKAGDAAARIVQRDRLNSPDAAAIGLVTQLISTFTQRSGKCHGTFEDDEEEFPVARLLREFSGDDERGFIDLGAHLSDHLRNCADLVGLDNGGAFLLARVREQAVDWLWIALVPETVTTAVDKDLNLHEHTHLDVHATQAVARIDLTGWRRGDERCVAFLSGRGPAAQCFRRFLGCKDVVVALQETRKLVQALTDFADSERLDPPVRDEMMERAHRYLDDLGEAGAPVELDALASELWPSAPARLGTTLQTPARALAPAFVPNRRALKPLVRLSASADQWRVEFERAGLRSGAVSYDVVSDTLVLSNLPPYLKQMLIDDGDASS</sequence>
<dbReference type="GO" id="GO:0003690">
    <property type="term" value="F:double-stranded DNA binding"/>
    <property type="evidence" value="ECO:0007669"/>
    <property type="project" value="TreeGrafter"/>
</dbReference>
<protein>
    <recommendedName>
        <fullName evidence="6">Nucleoid-associated protein</fullName>
    </recommendedName>
</protein>
<dbReference type="Proteomes" id="UP000002588">
    <property type="component" value="Chromosome"/>
</dbReference>
<dbReference type="KEGG" id="azo:azo0190"/>
<reference evidence="4 5" key="1">
    <citation type="journal article" date="2006" name="Nat. Biotechnol.">
        <title>Complete genome of the mutualistic, N2-fixing grass endophyte Azoarcus sp. strain BH72.</title>
        <authorList>
            <person name="Krause A."/>
            <person name="Ramakumar A."/>
            <person name="Bartels D."/>
            <person name="Battistoni F."/>
            <person name="Bekel T."/>
            <person name="Boch J."/>
            <person name="Boehm M."/>
            <person name="Friedrich F."/>
            <person name="Hurek T."/>
            <person name="Krause L."/>
            <person name="Linke B."/>
            <person name="McHardy A.C."/>
            <person name="Sarkar A."/>
            <person name="Schneiker S."/>
            <person name="Syed A.A."/>
            <person name="Thauer R."/>
            <person name="Vorhoelter F.-J."/>
            <person name="Weidner S."/>
            <person name="Puehler A."/>
            <person name="Reinhold-Hurek B."/>
            <person name="Kaiser O."/>
            <person name="Goesmann A."/>
        </authorList>
    </citation>
    <scope>NUCLEOTIDE SEQUENCE [LARGE SCALE GENOMIC DNA]</scope>
    <source>
        <strain evidence="4 5">BH72</strain>
    </source>
</reference>
<dbReference type="PANTHER" id="PTHR38772:SF1">
    <property type="entry name" value="NUCLEOID-ASSOCIATED PROTEIN YEJK"/>
    <property type="match status" value="1"/>
</dbReference>
<dbReference type="Pfam" id="PF04245">
    <property type="entry name" value="NA37"/>
    <property type="match status" value="1"/>
</dbReference>
<comment type="similarity">
    <text evidence="2">Belongs to the YejK family.</text>
</comment>
<keyword evidence="3" id="KW-0963">Cytoplasm</keyword>
<dbReference type="GO" id="GO:0003727">
    <property type="term" value="F:single-stranded RNA binding"/>
    <property type="evidence" value="ECO:0007669"/>
    <property type="project" value="TreeGrafter"/>
</dbReference>
<dbReference type="STRING" id="62928.azo0190"/>
<proteinExistence type="inferred from homology"/>